<name>A0A3B1CKI6_9ZZZZ</name>
<dbReference type="EMBL" id="UOGC01000087">
    <property type="protein sequence ID" value="VAX19375.1"/>
    <property type="molecule type" value="Genomic_DNA"/>
</dbReference>
<proteinExistence type="predicted"/>
<gene>
    <name evidence="1" type="ORF">MNBD_NITROSPINAE01-1935</name>
</gene>
<dbReference type="AlphaFoldDB" id="A0A3B1CKI6"/>
<feature type="non-terminal residue" evidence="1">
    <location>
        <position position="127"/>
    </location>
</feature>
<evidence type="ECO:0000313" key="1">
    <source>
        <dbReference type="EMBL" id="VAX19375.1"/>
    </source>
</evidence>
<sequence>MKKLLIMFAVMMAIPSMALALPGSSVYPNAKRGNEFGPVKCGACHKSNPQFEDNVYVDVRDENGNSLMNDGVAEVPWMPGKSTAIQVVTGLKKQDKAARLAGWFVNLPAGSSLKDGSVNYCYQQINY</sequence>
<accession>A0A3B1CKI6</accession>
<organism evidence="1">
    <name type="scientific">hydrothermal vent metagenome</name>
    <dbReference type="NCBI Taxonomy" id="652676"/>
    <lineage>
        <taxon>unclassified sequences</taxon>
        <taxon>metagenomes</taxon>
        <taxon>ecological metagenomes</taxon>
    </lineage>
</organism>
<protein>
    <submittedName>
        <fullName evidence="1">Uncharacterized protein</fullName>
    </submittedName>
</protein>
<reference evidence="1" key="1">
    <citation type="submission" date="2018-06" db="EMBL/GenBank/DDBJ databases">
        <authorList>
            <person name="Zhirakovskaya E."/>
        </authorList>
    </citation>
    <scope>NUCLEOTIDE SEQUENCE</scope>
</reference>